<evidence type="ECO:0000313" key="1">
    <source>
        <dbReference type="EMBL" id="KAB8199269.1"/>
    </source>
</evidence>
<dbReference type="AlphaFoldDB" id="A0A5N6D2W2"/>
<sequence>MLSDNDALSLIRRAIPDVSNSLSPQNTELMADFQRIFKLNIKWIESLLQRTGLDAHRCNALNSHAY</sequence>
<proteinExistence type="predicted"/>
<dbReference type="Proteomes" id="UP000326532">
    <property type="component" value="Unassembled WGS sequence"/>
</dbReference>
<reference evidence="1 2" key="1">
    <citation type="submission" date="2019-04" db="EMBL/GenBank/DDBJ databases">
        <title>Fungal friends and foes A comparative genomics study of 23 Aspergillus species from section Flavi.</title>
        <authorList>
            <consortium name="DOE Joint Genome Institute"/>
            <person name="Kjaerbolling I."/>
            <person name="Vesth T.C."/>
            <person name="Frisvad J.C."/>
            <person name="Nybo J.L."/>
            <person name="Theobald S."/>
            <person name="Kildgaard S."/>
            <person name="Petersen T.I."/>
            <person name="Kuo A."/>
            <person name="Sato A."/>
            <person name="Lyhne E.K."/>
            <person name="Kogle M.E."/>
            <person name="Wiebenga A."/>
            <person name="Kun R.S."/>
            <person name="Lubbers R.J."/>
            <person name="Makela M.R."/>
            <person name="Barry K."/>
            <person name="Chovatia M."/>
            <person name="Clum A."/>
            <person name="Daum C."/>
            <person name="Haridas S."/>
            <person name="He G."/>
            <person name="LaButti K."/>
            <person name="Lipzen A."/>
            <person name="Mondo S."/>
            <person name="Pangilinan J."/>
            <person name="Riley R."/>
            <person name="Salamov A."/>
            <person name="Simmons B.A."/>
            <person name="Magnuson J.K."/>
            <person name="Henrissat B."/>
            <person name="Mortensen U.H."/>
            <person name="Larsen T.O."/>
            <person name="De vries R.P."/>
            <person name="Grigoriev I.V."/>
            <person name="Machida M."/>
            <person name="Baker S.E."/>
            <person name="Andersen M.R."/>
        </authorList>
    </citation>
    <scope>NUCLEOTIDE SEQUENCE [LARGE SCALE GENOMIC DNA]</scope>
    <source>
        <strain evidence="1 2">CBS 117618</strain>
    </source>
</reference>
<name>A0A5N6D2W2_ASPPA</name>
<evidence type="ECO:0000313" key="2">
    <source>
        <dbReference type="Proteomes" id="UP000326532"/>
    </source>
</evidence>
<gene>
    <name evidence="1" type="ORF">BDV34DRAFT_207245</name>
</gene>
<dbReference type="EMBL" id="ML735085">
    <property type="protein sequence ID" value="KAB8199269.1"/>
    <property type="molecule type" value="Genomic_DNA"/>
</dbReference>
<dbReference type="VEuPathDB" id="FungiDB:BDV34DRAFT_207245"/>
<accession>A0A5N6D2W2</accession>
<protein>
    <submittedName>
        <fullName evidence="1">Uncharacterized protein</fullName>
    </submittedName>
</protein>
<organism evidence="1 2">
    <name type="scientific">Aspergillus parasiticus</name>
    <dbReference type="NCBI Taxonomy" id="5067"/>
    <lineage>
        <taxon>Eukaryota</taxon>
        <taxon>Fungi</taxon>
        <taxon>Dikarya</taxon>
        <taxon>Ascomycota</taxon>
        <taxon>Pezizomycotina</taxon>
        <taxon>Eurotiomycetes</taxon>
        <taxon>Eurotiomycetidae</taxon>
        <taxon>Eurotiales</taxon>
        <taxon>Aspergillaceae</taxon>
        <taxon>Aspergillus</taxon>
        <taxon>Aspergillus subgen. Circumdati</taxon>
    </lineage>
</organism>
<keyword evidence="2" id="KW-1185">Reference proteome</keyword>